<comment type="cofactor">
    <cofactor evidence="12">
        <name>Zn(2+)</name>
        <dbReference type="ChEBI" id="CHEBI:29105"/>
    </cofactor>
    <text evidence="12">Binds 1 zinc ion per subunit.</text>
</comment>
<feature type="domain" description="Cysteinyl-tRNA synthetase class Ia DALR" evidence="13">
    <location>
        <begin position="352"/>
        <end position="406"/>
    </location>
</feature>
<name>A0A1F6EC94_9BACT</name>
<comment type="caution">
    <text evidence="14">The sequence shown here is derived from an EMBL/GenBank/DDBJ whole genome shotgun (WGS) entry which is preliminary data.</text>
</comment>
<feature type="binding site" evidence="12">
    <location>
        <position position="251"/>
    </location>
    <ligand>
        <name>Zn(2+)</name>
        <dbReference type="ChEBI" id="CHEBI:29105"/>
    </ligand>
</feature>
<dbReference type="EC" id="6.1.1.16" evidence="12"/>
<dbReference type="HAMAP" id="MF_00041">
    <property type="entry name" value="Cys_tRNA_synth"/>
    <property type="match status" value="1"/>
</dbReference>
<evidence type="ECO:0000256" key="5">
    <source>
        <dbReference type="ARBA" id="ARBA00022598"/>
    </source>
</evidence>
<dbReference type="InterPro" id="IPR009080">
    <property type="entry name" value="tRNAsynth_Ia_anticodon-bd"/>
</dbReference>
<accession>A0A1F6EC94</accession>
<keyword evidence="10 12" id="KW-0648">Protein biosynthesis</keyword>
<dbReference type="GO" id="GO:0005829">
    <property type="term" value="C:cytosol"/>
    <property type="evidence" value="ECO:0007669"/>
    <property type="project" value="TreeGrafter"/>
</dbReference>
<dbReference type="Pfam" id="PF23493">
    <property type="entry name" value="CysS_C"/>
    <property type="match status" value="1"/>
</dbReference>
<comment type="similarity">
    <text evidence="2 12">Belongs to the class-I aminoacyl-tRNA synthetase family.</text>
</comment>
<dbReference type="SMART" id="SM00840">
    <property type="entry name" value="DALR_2"/>
    <property type="match status" value="1"/>
</dbReference>
<evidence type="ECO:0000256" key="3">
    <source>
        <dbReference type="ARBA" id="ARBA00011245"/>
    </source>
</evidence>
<keyword evidence="11 12" id="KW-0030">Aminoacyl-tRNA synthetase</keyword>
<dbReference type="Gene3D" id="1.20.120.1910">
    <property type="entry name" value="Cysteine-tRNA ligase, C-terminal anti-codon recognition domain"/>
    <property type="match status" value="1"/>
</dbReference>
<dbReference type="InterPro" id="IPR014729">
    <property type="entry name" value="Rossmann-like_a/b/a_fold"/>
</dbReference>
<feature type="binding site" evidence="12">
    <location>
        <position position="28"/>
    </location>
    <ligand>
        <name>Zn(2+)</name>
        <dbReference type="ChEBI" id="CHEBI:29105"/>
    </ligand>
</feature>
<comment type="caution">
    <text evidence="12">Lacks conserved residue(s) required for the propagation of feature annotation.</text>
</comment>
<dbReference type="GO" id="GO:0006423">
    <property type="term" value="P:cysteinyl-tRNA aminoacylation"/>
    <property type="evidence" value="ECO:0007669"/>
    <property type="project" value="UniProtKB-UniRule"/>
</dbReference>
<dbReference type="Gene3D" id="3.40.50.620">
    <property type="entry name" value="HUPs"/>
    <property type="match status" value="1"/>
</dbReference>
<dbReference type="PRINTS" id="PR00983">
    <property type="entry name" value="TRNASYNTHCYS"/>
</dbReference>
<keyword evidence="4 12" id="KW-0963">Cytoplasm</keyword>
<dbReference type="NCBIfam" id="TIGR00435">
    <property type="entry name" value="cysS"/>
    <property type="match status" value="1"/>
</dbReference>
<protein>
    <recommendedName>
        <fullName evidence="12">Cysteine--tRNA ligase</fullName>
        <ecNumber evidence="12">6.1.1.16</ecNumber>
    </recommendedName>
    <alternativeName>
        <fullName evidence="12">Cysteinyl-tRNA synthetase</fullName>
        <shortName evidence="12">CysRS</shortName>
    </alternativeName>
</protein>
<dbReference type="EMBL" id="MFLL01000001">
    <property type="protein sequence ID" value="OGG70822.1"/>
    <property type="molecule type" value="Genomic_DNA"/>
</dbReference>
<dbReference type="Proteomes" id="UP000176914">
    <property type="component" value="Unassembled WGS sequence"/>
</dbReference>
<dbReference type="GO" id="GO:0005524">
    <property type="term" value="F:ATP binding"/>
    <property type="evidence" value="ECO:0007669"/>
    <property type="project" value="UniProtKB-UniRule"/>
</dbReference>
<dbReference type="GO" id="GO:0008270">
    <property type="term" value="F:zinc ion binding"/>
    <property type="evidence" value="ECO:0007669"/>
    <property type="project" value="UniProtKB-UniRule"/>
</dbReference>
<dbReference type="InterPro" id="IPR032678">
    <property type="entry name" value="tRNA-synt_1_cat_dom"/>
</dbReference>
<keyword evidence="7 12" id="KW-0547">Nucleotide-binding</keyword>
<evidence type="ECO:0000313" key="15">
    <source>
        <dbReference type="Proteomes" id="UP000176914"/>
    </source>
</evidence>
<feature type="short sequence motif" description="'HIGH' region" evidence="12">
    <location>
        <begin position="30"/>
        <end position="40"/>
    </location>
</feature>
<dbReference type="InterPro" id="IPR056411">
    <property type="entry name" value="CysS_C"/>
</dbReference>
<comment type="catalytic activity">
    <reaction evidence="12">
        <text>tRNA(Cys) + L-cysteine + ATP = L-cysteinyl-tRNA(Cys) + AMP + diphosphate</text>
        <dbReference type="Rhea" id="RHEA:17773"/>
        <dbReference type="Rhea" id="RHEA-COMP:9661"/>
        <dbReference type="Rhea" id="RHEA-COMP:9679"/>
        <dbReference type="ChEBI" id="CHEBI:30616"/>
        <dbReference type="ChEBI" id="CHEBI:33019"/>
        <dbReference type="ChEBI" id="CHEBI:35235"/>
        <dbReference type="ChEBI" id="CHEBI:78442"/>
        <dbReference type="ChEBI" id="CHEBI:78517"/>
        <dbReference type="ChEBI" id="CHEBI:456215"/>
        <dbReference type="EC" id="6.1.1.16"/>
    </reaction>
</comment>
<evidence type="ECO:0000313" key="14">
    <source>
        <dbReference type="EMBL" id="OGG70822.1"/>
    </source>
</evidence>
<gene>
    <name evidence="12" type="primary">cysS</name>
    <name evidence="14" type="ORF">A3C20_04240</name>
</gene>
<evidence type="ECO:0000259" key="13">
    <source>
        <dbReference type="SMART" id="SM00840"/>
    </source>
</evidence>
<evidence type="ECO:0000256" key="9">
    <source>
        <dbReference type="ARBA" id="ARBA00022840"/>
    </source>
</evidence>
<dbReference type="Pfam" id="PF01406">
    <property type="entry name" value="tRNA-synt_1e"/>
    <property type="match status" value="1"/>
</dbReference>
<keyword evidence="8 12" id="KW-0862">Zinc</keyword>
<proteinExistence type="inferred from homology"/>
<evidence type="ECO:0000256" key="11">
    <source>
        <dbReference type="ARBA" id="ARBA00023146"/>
    </source>
</evidence>
<sequence>MYLHNTLSGKDEPFIMPPQAHTVRMYNCGPTVYGRQHIGNLSMFVFTDVLKRALEYNGFKVKQVINITDVGHLTSDADEGEDKMSKGLKSEKMNFTLENMRALGEKYTAMFLDDLRSLNIDTARIEFPRASDYIPAQIAMIHALMDKSYAYTAEGGVYFDTAHFPRYGELGGIDIKGLREGARVAAVAGKRSPTDFVLWKFDEKIGWESPWGQGFPGWHIECSAMIRKTLGEQIDIHTGGIEHIPVHHNNEIAQSEGAIGKRPLSRFWLHRAHIQFQGGKLAKSAGNVVYLSDVIERGFHPLALRYLFLGAHYRTNANFSWEALQASSTALSRLAQYAQEDGGVVAETYRARFHERLNDDLDTPGALAVLWDATKDGSLSAADISATVRYADRVLGLGLGSVEALNVPVADTVSVDDLPAEVALLVAQREEARTGKDWTRADELRVAIAEAGYDIKDTSEGPEIRMR</sequence>
<keyword evidence="6 12" id="KW-0479">Metal-binding</keyword>
<organism evidence="14 15">
    <name type="scientific">Candidatus Kaiserbacteria bacterium RIFCSPHIGHO2_02_FULL_55_25</name>
    <dbReference type="NCBI Taxonomy" id="1798498"/>
    <lineage>
        <taxon>Bacteria</taxon>
        <taxon>Candidatus Kaiseribacteriota</taxon>
    </lineage>
</organism>
<reference evidence="14 15" key="1">
    <citation type="journal article" date="2016" name="Nat. Commun.">
        <title>Thousands of microbial genomes shed light on interconnected biogeochemical processes in an aquifer system.</title>
        <authorList>
            <person name="Anantharaman K."/>
            <person name="Brown C.T."/>
            <person name="Hug L.A."/>
            <person name="Sharon I."/>
            <person name="Castelle C.J."/>
            <person name="Probst A.J."/>
            <person name="Thomas B.C."/>
            <person name="Singh A."/>
            <person name="Wilkins M.J."/>
            <person name="Karaoz U."/>
            <person name="Brodie E.L."/>
            <person name="Williams K.H."/>
            <person name="Hubbard S.S."/>
            <person name="Banfield J.F."/>
        </authorList>
    </citation>
    <scope>NUCLEOTIDE SEQUENCE [LARGE SCALE GENOMIC DNA]</scope>
</reference>
<dbReference type="InterPro" id="IPR015273">
    <property type="entry name" value="Cys-tRNA-synt_Ia_DALR"/>
</dbReference>
<dbReference type="SUPFAM" id="SSF47323">
    <property type="entry name" value="Anticodon-binding domain of a subclass of class I aminoacyl-tRNA synthetases"/>
    <property type="match status" value="1"/>
</dbReference>
<evidence type="ECO:0000256" key="1">
    <source>
        <dbReference type="ARBA" id="ARBA00004496"/>
    </source>
</evidence>
<feature type="binding site" evidence="12">
    <location>
        <position position="222"/>
    </location>
    <ligand>
        <name>Zn(2+)</name>
        <dbReference type="ChEBI" id="CHEBI:29105"/>
    </ligand>
</feature>
<evidence type="ECO:0000256" key="10">
    <source>
        <dbReference type="ARBA" id="ARBA00022917"/>
    </source>
</evidence>
<feature type="binding site" evidence="12">
    <location>
        <position position="247"/>
    </location>
    <ligand>
        <name>Zn(2+)</name>
        <dbReference type="ChEBI" id="CHEBI:29105"/>
    </ligand>
</feature>
<evidence type="ECO:0000256" key="8">
    <source>
        <dbReference type="ARBA" id="ARBA00022833"/>
    </source>
</evidence>
<dbReference type="PANTHER" id="PTHR10890:SF3">
    <property type="entry name" value="CYSTEINE--TRNA LIGASE, CYTOPLASMIC"/>
    <property type="match status" value="1"/>
</dbReference>
<evidence type="ECO:0000256" key="2">
    <source>
        <dbReference type="ARBA" id="ARBA00005594"/>
    </source>
</evidence>
<comment type="subunit">
    <text evidence="3 12">Monomer.</text>
</comment>
<dbReference type="AlphaFoldDB" id="A0A1F6EC94"/>
<dbReference type="GO" id="GO:0004817">
    <property type="term" value="F:cysteine-tRNA ligase activity"/>
    <property type="evidence" value="ECO:0007669"/>
    <property type="project" value="UniProtKB-UniRule"/>
</dbReference>
<keyword evidence="5 12" id="KW-0436">Ligase</keyword>
<evidence type="ECO:0000256" key="12">
    <source>
        <dbReference type="HAMAP-Rule" id="MF_00041"/>
    </source>
</evidence>
<dbReference type="SUPFAM" id="SSF52374">
    <property type="entry name" value="Nucleotidylyl transferase"/>
    <property type="match status" value="1"/>
</dbReference>
<keyword evidence="9 12" id="KW-0067">ATP-binding</keyword>
<dbReference type="InterPro" id="IPR015803">
    <property type="entry name" value="Cys-tRNA-ligase"/>
</dbReference>
<evidence type="ECO:0000256" key="6">
    <source>
        <dbReference type="ARBA" id="ARBA00022723"/>
    </source>
</evidence>
<dbReference type="PANTHER" id="PTHR10890">
    <property type="entry name" value="CYSTEINYL-TRNA SYNTHETASE"/>
    <property type="match status" value="1"/>
</dbReference>
<evidence type="ECO:0000256" key="7">
    <source>
        <dbReference type="ARBA" id="ARBA00022741"/>
    </source>
</evidence>
<evidence type="ECO:0000256" key="4">
    <source>
        <dbReference type="ARBA" id="ARBA00022490"/>
    </source>
</evidence>
<feature type="binding site" evidence="12">
    <location>
        <position position="283"/>
    </location>
    <ligand>
        <name>ATP</name>
        <dbReference type="ChEBI" id="CHEBI:30616"/>
    </ligand>
</feature>
<dbReference type="InterPro" id="IPR024909">
    <property type="entry name" value="Cys-tRNA/MSH_ligase"/>
</dbReference>
<comment type="subcellular location">
    <subcellularLocation>
        <location evidence="1 12">Cytoplasm</location>
    </subcellularLocation>
</comment>